<comment type="pathway">
    <text evidence="2 8">Isoprenoid biosynthesis; isopentenyl diphosphate biosynthesis via DXP pathway; isopentenyl diphosphate from 1-deoxy-D-xylulose 5-phosphate: step 4/6.</text>
</comment>
<comment type="similarity">
    <text evidence="3 8 9">Belongs to the IspF family.</text>
</comment>
<dbReference type="AlphaFoldDB" id="A0A1L8CW34"/>
<dbReference type="RefSeq" id="WP_075859586.1">
    <property type="nucleotide sequence ID" value="NZ_BDJK01000030.1"/>
</dbReference>
<dbReference type="Proteomes" id="UP000187485">
    <property type="component" value="Unassembled WGS sequence"/>
</dbReference>
<dbReference type="NCBIfam" id="TIGR00151">
    <property type="entry name" value="ispF"/>
    <property type="match status" value="1"/>
</dbReference>
<evidence type="ECO:0000256" key="7">
    <source>
        <dbReference type="ARBA" id="ARBA00023239"/>
    </source>
</evidence>
<feature type="binding site" evidence="8">
    <location>
        <position position="143"/>
    </location>
    <ligand>
        <name>4-CDP-2-C-methyl-D-erythritol 2-phosphate</name>
        <dbReference type="ChEBI" id="CHEBI:57919"/>
    </ligand>
</feature>
<dbReference type="UniPathway" id="UPA00056">
    <property type="reaction ID" value="UER00095"/>
</dbReference>
<dbReference type="GO" id="GO:0019288">
    <property type="term" value="P:isopentenyl diphosphate biosynthetic process, methylerythritol 4-phosphate pathway"/>
    <property type="evidence" value="ECO:0007669"/>
    <property type="project" value="UniProtKB-UniRule"/>
</dbReference>
<dbReference type="Pfam" id="PF02542">
    <property type="entry name" value="YgbB"/>
    <property type="match status" value="1"/>
</dbReference>
<feature type="binding site" evidence="8">
    <location>
        <begin position="133"/>
        <end position="136"/>
    </location>
    <ligand>
        <name>4-CDP-2-C-methyl-D-erythritol 2-phosphate</name>
        <dbReference type="ChEBI" id="CHEBI:57919"/>
    </ligand>
</feature>
<feature type="binding site" evidence="8">
    <location>
        <position position="140"/>
    </location>
    <ligand>
        <name>4-CDP-2-C-methyl-D-erythritol 2-phosphate</name>
        <dbReference type="ChEBI" id="CHEBI:57919"/>
    </ligand>
</feature>
<feature type="binding site" evidence="8">
    <location>
        <begin position="57"/>
        <end position="59"/>
    </location>
    <ligand>
        <name>4-CDP-2-C-methyl-D-erythritol 2-phosphate</name>
        <dbReference type="ChEBI" id="CHEBI:57919"/>
    </ligand>
</feature>
<dbReference type="OrthoDB" id="9804336at2"/>
<dbReference type="FunFam" id="3.30.1330.50:FF:000001">
    <property type="entry name" value="2-C-methyl-D-erythritol 2,4-cyclodiphosphate synthase"/>
    <property type="match status" value="1"/>
</dbReference>
<evidence type="ECO:0000313" key="11">
    <source>
        <dbReference type="EMBL" id="GAV23136.1"/>
    </source>
</evidence>
<name>A0A1L8CW34_9THEO</name>
<comment type="caution">
    <text evidence="11">The sequence shown here is derived from an EMBL/GenBank/DDBJ whole genome shotgun (WGS) entry which is preliminary data.</text>
</comment>
<feature type="binding site" evidence="8">
    <location>
        <position position="9"/>
    </location>
    <ligand>
        <name>a divalent metal cation</name>
        <dbReference type="ChEBI" id="CHEBI:60240"/>
    </ligand>
</feature>
<feature type="site" description="Transition state stabilizer" evidence="8">
    <location>
        <position position="134"/>
    </location>
</feature>
<dbReference type="PANTHER" id="PTHR43181">
    <property type="entry name" value="2-C-METHYL-D-ERYTHRITOL 2,4-CYCLODIPHOSPHATE SYNTHASE, CHLOROPLASTIC"/>
    <property type="match status" value="1"/>
</dbReference>
<evidence type="ECO:0000256" key="9">
    <source>
        <dbReference type="RuleBase" id="RU004395"/>
    </source>
</evidence>
<dbReference type="InterPro" id="IPR020555">
    <property type="entry name" value="MECDP_synthase_CS"/>
</dbReference>
<dbReference type="InterPro" id="IPR036571">
    <property type="entry name" value="MECDP_synthase_sf"/>
</dbReference>
<feature type="binding site" evidence="8">
    <location>
        <position position="43"/>
    </location>
    <ligand>
        <name>a divalent metal cation</name>
        <dbReference type="ChEBI" id="CHEBI:60240"/>
    </ligand>
</feature>
<dbReference type="STRING" id="870242.cpu_16460"/>
<evidence type="ECO:0000256" key="5">
    <source>
        <dbReference type="ARBA" id="ARBA00022723"/>
    </source>
</evidence>
<dbReference type="GO" id="GO:0008685">
    <property type="term" value="F:2-C-methyl-D-erythritol 2,4-cyclodiphosphate synthase activity"/>
    <property type="evidence" value="ECO:0007669"/>
    <property type="project" value="UniProtKB-UniRule"/>
</dbReference>
<comment type="caution">
    <text evidence="8">Lacks conserved residue(s) required for the propagation of feature annotation.</text>
</comment>
<accession>A0A1L8CW34</accession>
<evidence type="ECO:0000256" key="3">
    <source>
        <dbReference type="ARBA" id="ARBA00008480"/>
    </source>
</evidence>
<dbReference type="PROSITE" id="PS01350">
    <property type="entry name" value="ISPF"/>
    <property type="match status" value="1"/>
</dbReference>
<keyword evidence="7 8" id="KW-0456">Lyase</keyword>
<dbReference type="EMBL" id="BDJK01000030">
    <property type="protein sequence ID" value="GAV23136.1"/>
    <property type="molecule type" value="Genomic_DNA"/>
</dbReference>
<dbReference type="GO" id="GO:0046872">
    <property type="term" value="F:metal ion binding"/>
    <property type="evidence" value="ECO:0007669"/>
    <property type="project" value="UniProtKB-KW"/>
</dbReference>
<evidence type="ECO:0000256" key="1">
    <source>
        <dbReference type="ARBA" id="ARBA00000200"/>
    </source>
</evidence>
<dbReference type="GO" id="GO:0016114">
    <property type="term" value="P:terpenoid biosynthetic process"/>
    <property type="evidence" value="ECO:0007669"/>
    <property type="project" value="InterPro"/>
</dbReference>
<keyword evidence="6 8" id="KW-0414">Isoprene biosynthesis</keyword>
<dbReference type="InterPro" id="IPR003526">
    <property type="entry name" value="MECDP_synthase"/>
</dbReference>
<evidence type="ECO:0000256" key="6">
    <source>
        <dbReference type="ARBA" id="ARBA00023229"/>
    </source>
</evidence>
<feature type="binding site" evidence="8">
    <location>
        <begin position="9"/>
        <end position="11"/>
    </location>
    <ligand>
        <name>4-CDP-2-C-methyl-D-erythritol 2-phosphate</name>
        <dbReference type="ChEBI" id="CHEBI:57919"/>
    </ligand>
</feature>
<dbReference type="Gene3D" id="3.30.1330.50">
    <property type="entry name" value="2-C-methyl-D-erythritol 2,4-cyclodiphosphate synthase"/>
    <property type="match status" value="1"/>
</dbReference>
<feature type="binding site" evidence="8">
    <location>
        <position position="11"/>
    </location>
    <ligand>
        <name>a divalent metal cation</name>
        <dbReference type="ChEBI" id="CHEBI:60240"/>
    </ligand>
</feature>
<protein>
    <recommendedName>
        <fullName evidence="4 8">2-C-methyl-D-erythritol 2,4-cyclodiphosphate synthase</fullName>
        <shortName evidence="8">MECDP-synthase</shortName>
        <shortName evidence="8">MECPP-synthase</shortName>
        <shortName evidence="8">MECPS</shortName>
        <ecNumber evidence="4 8">4.6.1.12</ecNumber>
    </recommendedName>
</protein>
<dbReference type="CDD" id="cd00554">
    <property type="entry name" value="MECDP_synthase"/>
    <property type="match status" value="1"/>
</dbReference>
<feature type="binding site" evidence="8">
    <location>
        <begin position="62"/>
        <end position="66"/>
    </location>
    <ligand>
        <name>4-CDP-2-C-methyl-D-erythritol 2-phosphate</name>
        <dbReference type="ChEBI" id="CHEBI:57919"/>
    </ligand>
</feature>
<dbReference type="HAMAP" id="MF_00107">
    <property type="entry name" value="IspF"/>
    <property type="match status" value="1"/>
</dbReference>
<evidence type="ECO:0000259" key="10">
    <source>
        <dbReference type="Pfam" id="PF02542"/>
    </source>
</evidence>
<evidence type="ECO:0000313" key="12">
    <source>
        <dbReference type="Proteomes" id="UP000187485"/>
    </source>
</evidence>
<evidence type="ECO:0000256" key="4">
    <source>
        <dbReference type="ARBA" id="ARBA00012579"/>
    </source>
</evidence>
<feature type="binding site" evidence="8">
    <location>
        <begin position="35"/>
        <end position="36"/>
    </location>
    <ligand>
        <name>4-CDP-2-C-methyl-D-erythritol 2-phosphate</name>
        <dbReference type="ChEBI" id="CHEBI:57919"/>
    </ligand>
</feature>
<feature type="site" description="Transition state stabilizer" evidence="8">
    <location>
        <position position="35"/>
    </location>
</feature>
<gene>
    <name evidence="8" type="primary">ispF</name>
    <name evidence="11" type="ORF">cpu_16460</name>
</gene>
<comment type="catalytic activity">
    <reaction evidence="1 8 9">
        <text>4-CDP-2-C-methyl-D-erythritol 2-phosphate = 2-C-methyl-D-erythritol 2,4-cyclic diphosphate + CMP</text>
        <dbReference type="Rhea" id="RHEA:23864"/>
        <dbReference type="ChEBI" id="CHEBI:57919"/>
        <dbReference type="ChEBI" id="CHEBI:58483"/>
        <dbReference type="ChEBI" id="CHEBI:60377"/>
        <dbReference type="EC" id="4.6.1.12"/>
    </reaction>
</comment>
<keyword evidence="5 8" id="KW-0479">Metal-binding</keyword>
<comment type="subunit">
    <text evidence="8">Homotrimer.</text>
</comment>
<dbReference type="SUPFAM" id="SSF69765">
    <property type="entry name" value="IpsF-like"/>
    <property type="match status" value="1"/>
</dbReference>
<organism evidence="11 12">
    <name type="scientific">Carboxydothermus pertinax</name>
    <dbReference type="NCBI Taxonomy" id="870242"/>
    <lineage>
        <taxon>Bacteria</taxon>
        <taxon>Bacillati</taxon>
        <taxon>Bacillota</taxon>
        <taxon>Clostridia</taxon>
        <taxon>Thermoanaerobacterales</taxon>
        <taxon>Thermoanaerobacteraceae</taxon>
        <taxon>Carboxydothermus</taxon>
    </lineage>
</organism>
<feature type="domain" description="2-C-methyl-D-erythritol 2,4-cyclodiphosphate synthase" evidence="10">
    <location>
        <begin position="2"/>
        <end position="155"/>
    </location>
</feature>
<keyword evidence="12" id="KW-1185">Reference proteome</keyword>
<dbReference type="EC" id="4.6.1.12" evidence="4 8"/>
<comment type="function">
    <text evidence="8">Involved in the biosynthesis of isopentenyl diphosphate (IPP) and dimethylallyl diphosphate (DMAPP), two major building blocks of isoprenoid compounds. Catalyzes the conversion of 4-diphosphocytidyl-2-C-methyl-D-erythritol 2-phosphate (CDP-ME2P) to 2-C-methyl-D-erythritol 2,4-cyclodiphosphate (ME-CPP) with a corresponding release of cytidine 5-monophosphate (CMP).</text>
</comment>
<evidence type="ECO:0000256" key="2">
    <source>
        <dbReference type="ARBA" id="ARBA00004709"/>
    </source>
</evidence>
<comment type="cofactor">
    <cofactor evidence="8">
        <name>a divalent metal cation</name>
        <dbReference type="ChEBI" id="CHEBI:60240"/>
    </cofactor>
    <text evidence="8">Binds 1 divalent metal cation per subunit.</text>
</comment>
<reference evidence="12" key="1">
    <citation type="submission" date="2016-12" db="EMBL/GenBank/DDBJ databases">
        <title>Draft Genome Sequences od Carboxydothermus pertinax and islandicus, Hydrogenogenic Carboxydotrophic Bacteria.</title>
        <authorList>
            <person name="Fukuyama Y."/>
            <person name="Ohmae K."/>
            <person name="Yoneda Y."/>
            <person name="Yoshida T."/>
            <person name="Sako Y."/>
        </authorList>
    </citation>
    <scope>NUCLEOTIDE SEQUENCE [LARGE SCALE GENOMIC DNA]</scope>
    <source>
        <strain evidence="12">Ug1</strain>
    </source>
</reference>
<evidence type="ECO:0000256" key="8">
    <source>
        <dbReference type="HAMAP-Rule" id="MF_00107"/>
    </source>
</evidence>
<sequence>MLRIGFGYDVHRLVEGRKLILGGVEIPFTKGLLGHSDADVLYHAIADALLGALALGDIGRHFPDHDERFRGINSGYLLQEVYRMVEEQGYCLNNLDAVIVAQKPKLLPYIPLMRENLAKIFKTPLNNISVKATTTEGLGFTGREEGIASYAVITVKEVLKNG</sequence>
<proteinExistence type="inferred from homology"/>
<dbReference type="PANTHER" id="PTHR43181:SF1">
    <property type="entry name" value="2-C-METHYL-D-ERYTHRITOL 2,4-CYCLODIPHOSPHATE SYNTHASE, CHLOROPLASTIC"/>
    <property type="match status" value="1"/>
</dbReference>